<dbReference type="InterPro" id="IPR049180">
    <property type="entry name" value="MdcG_C"/>
</dbReference>
<keyword evidence="6" id="KW-1185">Reference proteome</keyword>
<feature type="domain" description="Phosphoribosyl-dephospho-CoA transferase MdcG C-terminal" evidence="3">
    <location>
        <begin position="90"/>
        <end position="205"/>
    </location>
</feature>
<dbReference type="NCBIfam" id="TIGR03135">
    <property type="entry name" value="malonate_mdcG"/>
    <property type="match status" value="1"/>
</dbReference>
<dbReference type="Proteomes" id="UP001646157">
    <property type="component" value="Unassembled WGS sequence"/>
</dbReference>
<sequence length="213" mass="24495">MELAPHDLLEISDSSDLVIHSPMPDWVKTSLDRAPFVVVRRARAPKNQIAVGIRGKQRNQRFAAFLPKSQFIRKITPEQLTENQRWKQHHRYKKVQAFICLNSIDRLLQHYQFLWGPTGSVGFELASGKETVTPESDIDLIIRTPHRLEKNLAQSILLEFQKSEVRIDVQMETPVGAVNLFEYGKAIREPVLVKTQNGPLLIENPWILNEVDN</sequence>
<dbReference type="NCBIfam" id="NF002332">
    <property type="entry name" value="PRK01293.1"/>
    <property type="match status" value="1"/>
</dbReference>
<dbReference type="InterPro" id="IPR048903">
    <property type="entry name" value="MdcG_N"/>
</dbReference>
<dbReference type="RefSeq" id="WP_205171165.1">
    <property type="nucleotide sequence ID" value="NZ_JAFBDZ010000002.1"/>
</dbReference>
<name>A0ABS2NC01_9BACI</name>
<dbReference type="Pfam" id="PF10620">
    <property type="entry name" value="MdcG"/>
    <property type="match status" value="1"/>
</dbReference>
<evidence type="ECO:0000259" key="4">
    <source>
        <dbReference type="Pfam" id="PF20866"/>
    </source>
</evidence>
<evidence type="ECO:0000259" key="3">
    <source>
        <dbReference type="Pfam" id="PF10620"/>
    </source>
</evidence>
<accession>A0ABS2NC01</accession>
<organism evidence="5 6">
    <name type="scientific">Rossellomorea pakistanensis</name>
    <dbReference type="NCBI Taxonomy" id="992288"/>
    <lineage>
        <taxon>Bacteria</taxon>
        <taxon>Bacillati</taxon>
        <taxon>Bacillota</taxon>
        <taxon>Bacilli</taxon>
        <taxon>Bacillales</taxon>
        <taxon>Bacillaceae</taxon>
        <taxon>Rossellomorea</taxon>
    </lineage>
</organism>
<dbReference type="GO" id="GO:0016779">
    <property type="term" value="F:nucleotidyltransferase activity"/>
    <property type="evidence" value="ECO:0007669"/>
    <property type="project" value="UniProtKB-KW"/>
</dbReference>
<evidence type="ECO:0000256" key="2">
    <source>
        <dbReference type="ARBA" id="ARBA00022695"/>
    </source>
</evidence>
<evidence type="ECO:0000313" key="5">
    <source>
        <dbReference type="EMBL" id="MBM7585382.1"/>
    </source>
</evidence>
<gene>
    <name evidence="5" type="ORF">JOC86_001924</name>
</gene>
<reference evidence="5 6" key="1">
    <citation type="submission" date="2021-01" db="EMBL/GenBank/DDBJ databases">
        <title>Genomic Encyclopedia of Type Strains, Phase IV (KMG-IV): sequencing the most valuable type-strain genomes for metagenomic binning, comparative biology and taxonomic classification.</title>
        <authorList>
            <person name="Goeker M."/>
        </authorList>
    </citation>
    <scope>NUCLEOTIDE SEQUENCE [LARGE SCALE GENOMIC DNA]</scope>
    <source>
        <strain evidence="5 6">DSM 24834</strain>
    </source>
</reference>
<keyword evidence="2 5" id="KW-0548">Nucleotidyltransferase</keyword>
<evidence type="ECO:0000256" key="1">
    <source>
        <dbReference type="ARBA" id="ARBA00022679"/>
    </source>
</evidence>
<dbReference type="EC" id="2.7.7.66" evidence="5"/>
<evidence type="ECO:0000313" key="6">
    <source>
        <dbReference type="Proteomes" id="UP001646157"/>
    </source>
</evidence>
<proteinExistence type="predicted"/>
<protein>
    <submittedName>
        <fullName evidence="5">Phosphoribosyl-dephospho-CoA transferase</fullName>
        <ecNumber evidence="5">2.7.7.66</ecNumber>
    </submittedName>
</protein>
<dbReference type="InterPro" id="IPR017557">
    <property type="entry name" value="Holo-ACP_synthase"/>
</dbReference>
<keyword evidence="1 5" id="KW-0808">Transferase</keyword>
<comment type="caution">
    <text evidence="5">The sequence shown here is derived from an EMBL/GenBank/DDBJ whole genome shotgun (WGS) entry which is preliminary data.</text>
</comment>
<dbReference type="Pfam" id="PF20866">
    <property type="entry name" value="MdcG_N"/>
    <property type="match status" value="1"/>
</dbReference>
<dbReference type="EMBL" id="JAFBDZ010000002">
    <property type="protein sequence ID" value="MBM7585382.1"/>
    <property type="molecule type" value="Genomic_DNA"/>
</dbReference>
<feature type="domain" description="Phosphoribosyl-dephospho-CoA transferase MdcG N-terminal" evidence="4">
    <location>
        <begin position="5"/>
        <end position="77"/>
    </location>
</feature>